<dbReference type="AlphaFoldDB" id="A0A927ZM07"/>
<protein>
    <submittedName>
        <fullName evidence="2">Transposase</fullName>
    </submittedName>
</protein>
<sequence>MKIKKEIHHIHDKSYKDLFSNKEILINMVQSFVEGSWGKDITKDNIELVNKSYILSDYEELESDIVYKATIENKEVIFYILLEFQSYVDYSMPIRLFLYMTEIWREVLKNTKKVEVKSKDFKLPSIV</sequence>
<dbReference type="PANTHER" id="PTHR34611:SF2">
    <property type="entry name" value="INACTIVE RECOMBINATION-PROMOTING NUCLEASE-LIKE PROTEIN RPNE-RELATED"/>
    <property type="match status" value="1"/>
</dbReference>
<feature type="domain" description="Transposase (putative) YhgA-like" evidence="1">
    <location>
        <begin position="11"/>
        <end position="113"/>
    </location>
</feature>
<feature type="non-terminal residue" evidence="2">
    <location>
        <position position="127"/>
    </location>
</feature>
<dbReference type="Proteomes" id="UP000768462">
    <property type="component" value="Unassembled WGS sequence"/>
</dbReference>
<comment type="caution">
    <text evidence="2">The sequence shown here is derived from an EMBL/GenBank/DDBJ whole genome shotgun (WGS) entry which is preliminary data.</text>
</comment>
<dbReference type="InterPro" id="IPR006842">
    <property type="entry name" value="Transposase_31"/>
</dbReference>
<evidence type="ECO:0000313" key="3">
    <source>
        <dbReference type="Proteomes" id="UP000768462"/>
    </source>
</evidence>
<name>A0A927ZM07_9CLOT</name>
<dbReference type="InterPro" id="IPR051699">
    <property type="entry name" value="Rpn/YhgA-like_nuclease"/>
</dbReference>
<reference evidence="2" key="1">
    <citation type="submission" date="2019-04" db="EMBL/GenBank/DDBJ databases">
        <title>Evolution of Biomass-Degrading Anaerobic Consortia Revealed by Metagenomics.</title>
        <authorList>
            <person name="Peng X."/>
        </authorList>
    </citation>
    <scope>NUCLEOTIDE SEQUENCE</scope>
    <source>
        <strain evidence="2">SIG254</strain>
    </source>
</reference>
<proteinExistence type="predicted"/>
<evidence type="ECO:0000313" key="2">
    <source>
        <dbReference type="EMBL" id="MBE6060401.1"/>
    </source>
</evidence>
<organism evidence="2 3">
    <name type="scientific">Clostridium sulfidigenes</name>
    <dbReference type="NCBI Taxonomy" id="318464"/>
    <lineage>
        <taxon>Bacteria</taxon>
        <taxon>Bacillati</taxon>
        <taxon>Bacillota</taxon>
        <taxon>Clostridia</taxon>
        <taxon>Eubacteriales</taxon>
        <taxon>Clostridiaceae</taxon>
        <taxon>Clostridium</taxon>
    </lineage>
</organism>
<dbReference type="PANTHER" id="PTHR34611">
    <property type="match status" value="1"/>
</dbReference>
<evidence type="ECO:0000259" key="1">
    <source>
        <dbReference type="Pfam" id="PF04754"/>
    </source>
</evidence>
<gene>
    <name evidence="2" type="ORF">E7215_09545</name>
</gene>
<dbReference type="EMBL" id="SVCM01000107">
    <property type="protein sequence ID" value="MBE6060401.1"/>
    <property type="molecule type" value="Genomic_DNA"/>
</dbReference>
<accession>A0A927ZM07</accession>
<dbReference type="Pfam" id="PF04754">
    <property type="entry name" value="Transposase_31"/>
    <property type="match status" value="1"/>
</dbReference>